<evidence type="ECO:0000313" key="3">
    <source>
        <dbReference type="Proteomes" id="UP000018550"/>
    </source>
</evidence>
<dbReference type="STRING" id="1276258.SAPIS_v1c04710"/>
<dbReference type="EMBL" id="CP006682">
    <property type="protein sequence ID" value="AHB36316.1"/>
    <property type="molecule type" value="Genomic_DNA"/>
</dbReference>
<gene>
    <name evidence="2" type="ORF">SAPIS_v1c04710</name>
</gene>
<dbReference type="OrthoDB" id="388698at2"/>
<sequence>MQYTNKLEEYLDLWFSNENPETRIKILTHYIFSRENNIDESKYSYINLLNFCNNENYPSIIIYDEEEDDKLAQLFYVANSEEDVKDIIKKNKIFIDNLKSNTLNKDVLFTKGYINLINKLFENNVTDYELIIIYNDYLQDQKIIAMEDYFFNDPNIFNYCELKIIDKKRLNSKFMGEILDESQQEGNKFNFEFKNPSNMETGKNNAIIYQEANVEKTIILSLSAKSLISCYHKFNESIFDKNVRFAITKGTASKSVDDSIRETVKNNPGKFFIFNNGVTIVSEKIGEIDILNNLVSLKNFSIVNGAQTITNLEKINRDSSMKDNIDKVYVVAKIIEVKDENQDDLVEKITKASNNQKPITPRDLKSNAKEMIALKEFFKENNVILNVKRGDQALADKKYIAKRLGINDVSKIPSVLNDQVAQYVYSLILMNPTFSLQNKSKIFNEKNYEKIFLNKSVSHEDIFLSYSFYSKVSKLLTELNNYIIFGDIEGVQPLIGNINSWVISLIWLIWNIKDSLGTIVNYKSLETFKNVKGTFVNKTINDEFEFNKDELASFMYNCYEIIYKMYLEKKNKKGELFSHSAFSYKEEFYQEFIKEVFKIKIISELERKVRYLSSIFK</sequence>
<accession>V5RJM7</accession>
<organism evidence="2 3">
    <name type="scientific">Spiroplasma apis B31</name>
    <dbReference type="NCBI Taxonomy" id="1276258"/>
    <lineage>
        <taxon>Bacteria</taxon>
        <taxon>Bacillati</taxon>
        <taxon>Mycoplasmatota</taxon>
        <taxon>Mollicutes</taxon>
        <taxon>Entomoplasmatales</taxon>
        <taxon>Spiroplasmataceae</taxon>
        <taxon>Spiroplasma</taxon>
    </lineage>
</organism>
<proteinExistence type="predicted"/>
<keyword evidence="3" id="KW-1185">Reference proteome</keyword>
<dbReference type="KEGG" id="sapi:SAPIS_v1c04710"/>
<dbReference type="InterPro" id="IPR018891">
    <property type="entry name" value="AIPR_C"/>
</dbReference>
<dbReference type="PATRIC" id="fig|1276258.3.peg.473"/>
<evidence type="ECO:0000313" key="2">
    <source>
        <dbReference type="EMBL" id="AHB36316.1"/>
    </source>
</evidence>
<protein>
    <recommendedName>
        <fullName evidence="1">Abortive phage infection protein C-terminal domain-containing protein</fullName>
    </recommendedName>
</protein>
<name>V5RJM7_SPIAP</name>
<dbReference type="AlphaFoldDB" id="V5RJM7"/>
<dbReference type="Proteomes" id="UP000018550">
    <property type="component" value="Chromosome"/>
</dbReference>
<reference evidence="2 3" key="1">
    <citation type="journal article" date="2014" name="Genome Announc.">
        <title>Complete Genome Sequence of Spiroplasma apis B31T (ATCC 33834), a Bacterium Associated with May Disease of Honeybees (Apis mellifera).</title>
        <authorList>
            <person name="Ku C."/>
            <person name="Lo W.S."/>
            <person name="Chen L.L."/>
            <person name="Kuo C.H."/>
        </authorList>
    </citation>
    <scope>NUCLEOTIDE SEQUENCE [LARGE SCALE GENOMIC DNA]</scope>
    <source>
        <strain evidence="2">B31</strain>
    </source>
</reference>
<evidence type="ECO:0000259" key="1">
    <source>
        <dbReference type="Pfam" id="PF10592"/>
    </source>
</evidence>
<dbReference type="Pfam" id="PF10592">
    <property type="entry name" value="AIPR"/>
    <property type="match status" value="1"/>
</dbReference>
<feature type="domain" description="Abortive phage infection protein C-terminal" evidence="1">
    <location>
        <begin position="239"/>
        <end position="478"/>
    </location>
</feature>
<dbReference type="HOGENOM" id="CLU_446037_0_0_14"/>
<dbReference type="RefSeq" id="WP_023789279.1">
    <property type="nucleotide sequence ID" value="NC_022998.1"/>
</dbReference>